<dbReference type="CDD" id="cd01908">
    <property type="entry name" value="YafJ"/>
    <property type="match status" value="1"/>
</dbReference>
<dbReference type="GO" id="GO:0016787">
    <property type="term" value="F:hydrolase activity"/>
    <property type="evidence" value="ECO:0007669"/>
    <property type="project" value="UniProtKB-KW"/>
</dbReference>
<dbReference type="Proteomes" id="UP000198406">
    <property type="component" value="Unassembled WGS sequence"/>
</dbReference>
<dbReference type="InterPro" id="IPR029055">
    <property type="entry name" value="Ntn_hydrolases_N"/>
</dbReference>
<dbReference type="PANTHER" id="PTHR43187:SF1">
    <property type="entry name" value="GLUTAMINE AMIDOTRANSFERASE DUG3-RELATED"/>
    <property type="match status" value="1"/>
</dbReference>
<protein>
    <submittedName>
        <fullName evidence="4">Gamma-glutamyl hercynylcysteine S-oxide hydrolase</fullName>
        <ecNumber evidence="4">3.5.1.118</ecNumber>
    </submittedName>
</protein>
<dbReference type="EMBL" id="BDSP01000147">
    <property type="protein sequence ID" value="GAX20302.1"/>
    <property type="molecule type" value="Genomic_DNA"/>
</dbReference>
<reference evidence="4 5" key="1">
    <citation type="journal article" date="2015" name="Plant Cell">
        <title>Oil accumulation by the oleaginous diatom Fistulifera solaris as revealed by the genome and transcriptome.</title>
        <authorList>
            <person name="Tanaka T."/>
            <person name="Maeda Y."/>
            <person name="Veluchamy A."/>
            <person name="Tanaka M."/>
            <person name="Abida H."/>
            <person name="Marechal E."/>
            <person name="Bowler C."/>
            <person name="Muto M."/>
            <person name="Sunaga Y."/>
            <person name="Tanaka M."/>
            <person name="Yoshino T."/>
            <person name="Taniguchi T."/>
            <person name="Fukuda Y."/>
            <person name="Nemoto M."/>
            <person name="Matsumoto M."/>
            <person name="Wong P.S."/>
            <person name="Aburatani S."/>
            <person name="Fujibuchi W."/>
        </authorList>
    </citation>
    <scope>NUCLEOTIDE SEQUENCE [LARGE SCALE GENOMIC DNA]</scope>
    <source>
        <strain evidence="4 5">JPCC DA0580</strain>
    </source>
</reference>
<dbReference type="PANTHER" id="PTHR43187">
    <property type="entry name" value="GLUTAMINE AMIDOTRANSFERASE DUG3-RELATED"/>
    <property type="match status" value="1"/>
</dbReference>
<feature type="region of interest" description="Disordered" evidence="2">
    <location>
        <begin position="288"/>
        <end position="307"/>
    </location>
</feature>
<evidence type="ECO:0000256" key="1">
    <source>
        <dbReference type="ARBA" id="ARBA00022962"/>
    </source>
</evidence>
<evidence type="ECO:0000313" key="5">
    <source>
        <dbReference type="Proteomes" id="UP000198406"/>
    </source>
</evidence>
<gene>
    <name evidence="4" type="ORF">FisN_9Hh007</name>
</gene>
<dbReference type="EC" id="3.5.1.118" evidence="4"/>
<dbReference type="Gene3D" id="3.60.20.10">
    <property type="entry name" value="Glutamine Phosphoribosylpyrophosphate, subunit 1, domain 1"/>
    <property type="match status" value="1"/>
</dbReference>
<dbReference type="SUPFAM" id="SSF56235">
    <property type="entry name" value="N-terminal nucleophile aminohydrolases (Ntn hydrolases)"/>
    <property type="match status" value="1"/>
</dbReference>
<dbReference type="OrthoDB" id="14446at2759"/>
<accession>A0A1Z5K2C3</accession>
<keyword evidence="1" id="KW-0315">Glutamine amidotransferase</keyword>
<feature type="compositionally biased region" description="Low complexity" evidence="2">
    <location>
        <begin position="288"/>
        <end position="298"/>
    </location>
</feature>
<dbReference type="InterPro" id="IPR017932">
    <property type="entry name" value="GATase_2_dom"/>
</dbReference>
<organism evidence="4 5">
    <name type="scientific">Fistulifera solaris</name>
    <name type="common">Oleaginous diatom</name>
    <dbReference type="NCBI Taxonomy" id="1519565"/>
    <lineage>
        <taxon>Eukaryota</taxon>
        <taxon>Sar</taxon>
        <taxon>Stramenopiles</taxon>
        <taxon>Ochrophyta</taxon>
        <taxon>Bacillariophyta</taxon>
        <taxon>Bacillariophyceae</taxon>
        <taxon>Bacillariophycidae</taxon>
        <taxon>Naviculales</taxon>
        <taxon>Naviculaceae</taxon>
        <taxon>Fistulifera</taxon>
    </lineage>
</organism>
<name>A0A1Z5K2C3_FISSO</name>
<dbReference type="PROSITE" id="PS51278">
    <property type="entry name" value="GATASE_TYPE_2"/>
    <property type="match status" value="1"/>
</dbReference>
<evidence type="ECO:0000313" key="4">
    <source>
        <dbReference type="EMBL" id="GAX20302.1"/>
    </source>
</evidence>
<keyword evidence="4" id="KW-0378">Hydrolase</keyword>
<dbReference type="InParanoid" id="A0A1Z5K2C3"/>
<evidence type="ECO:0000256" key="2">
    <source>
        <dbReference type="SAM" id="MobiDB-lite"/>
    </source>
</evidence>
<dbReference type="AlphaFoldDB" id="A0A1Z5K2C3"/>
<feature type="domain" description="Glutamine amidotransferase type-2" evidence="3">
    <location>
        <begin position="2"/>
        <end position="386"/>
    </location>
</feature>
<sequence length="386" mass="43221">MCRWIALLSNQQDVCLADVVLAPSNSLVQLAKDASFHPGSDSTNNHVMNGDGFGVGWYYEKRVHVSPYDENREIVKADAAKRKDQTVAAVFKDTQPAWSNLNLHELVKAVHTRCLIAHVRAASAFTGISQVNCHPFKAGRLLFCHNGRIENFPVIRRALMQKLTDEAFIAVRGTTDSECIFALILTFLTKDSPDGVSPFHQTAPFDTKRLVNAVKKALRSIEILMDEAGIYETTYSTFNFCLVDGDTIVATRFCDKSPRVPPPSLYMAFGNAERLYYELTHEEATLEAESVNNSTSDDNSSDDDGLADGEDYAEKKMCLINAESRPGRLYNEVDPTTACLIVASCPLTKTHTWTPLPKNSILWYERGQLPELRLLRHERRISMVEQ</sequence>
<evidence type="ECO:0000259" key="3">
    <source>
        <dbReference type="PROSITE" id="PS51278"/>
    </source>
</evidence>
<dbReference type="InterPro" id="IPR052373">
    <property type="entry name" value="Gamma-glu_amide_hydrolase"/>
</dbReference>
<keyword evidence="5" id="KW-1185">Reference proteome</keyword>
<comment type="caution">
    <text evidence="4">The sequence shown here is derived from an EMBL/GenBank/DDBJ whole genome shotgun (WGS) entry which is preliminary data.</text>
</comment>
<proteinExistence type="predicted"/>
<dbReference type="Pfam" id="PF13230">
    <property type="entry name" value="GATase_4"/>
    <property type="match status" value="1"/>
</dbReference>
<dbReference type="InterPro" id="IPR026869">
    <property type="entry name" value="EgtC-like"/>
</dbReference>